<comment type="caution">
    <text evidence="5">The sequence shown here is derived from an EMBL/GenBank/DDBJ whole genome shotgun (WGS) entry which is preliminary data.</text>
</comment>
<dbReference type="InterPro" id="IPR000846">
    <property type="entry name" value="DapB_N"/>
</dbReference>
<dbReference type="EMBL" id="QLTW01000006">
    <property type="protein sequence ID" value="MBT9144392.1"/>
    <property type="molecule type" value="Genomic_DNA"/>
</dbReference>
<evidence type="ECO:0000259" key="3">
    <source>
        <dbReference type="Pfam" id="PF01113"/>
    </source>
</evidence>
<protein>
    <submittedName>
        <fullName evidence="5">2,4-diaminopentanoate dehydrogenase</fullName>
        <ecNumber evidence="5">1.4.1.12</ecNumber>
    </submittedName>
</protein>
<dbReference type="InterPro" id="IPR045760">
    <property type="entry name" value="DAP_DH_C"/>
</dbReference>
<feature type="domain" description="2,4-diaminopentanoate dehydrogenase C-terminal" evidence="4">
    <location>
        <begin position="139"/>
        <end position="329"/>
    </location>
</feature>
<dbReference type="EC" id="1.4.1.12" evidence="5"/>
<name>A0A9E2BF65_PSYF1</name>
<organism evidence="5 6">
    <name type="scientific">Psychracetigena formicireducens</name>
    <dbReference type="NCBI Taxonomy" id="2986056"/>
    <lineage>
        <taxon>Bacteria</taxon>
        <taxon>Bacillati</taxon>
        <taxon>Candidatus Lithacetigenota</taxon>
        <taxon>Candidatus Psychracetigena</taxon>
    </lineage>
</organism>
<accession>A0A9E2BF65</accession>
<evidence type="ECO:0000259" key="4">
    <source>
        <dbReference type="Pfam" id="PF19328"/>
    </source>
</evidence>
<dbReference type="CDD" id="cd24146">
    <property type="entry name" value="nat-AmDH_N_like"/>
    <property type="match status" value="1"/>
</dbReference>
<dbReference type="GO" id="GO:0047530">
    <property type="term" value="F:2,4-diaminopentanoate dehydrogenase activity"/>
    <property type="evidence" value="ECO:0007669"/>
    <property type="project" value="UniProtKB-EC"/>
</dbReference>
<feature type="domain" description="Dihydrodipicolinate reductase N-terminal" evidence="3">
    <location>
        <begin position="10"/>
        <end position="101"/>
    </location>
</feature>
<dbReference type="Proteomes" id="UP000811545">
    <property type="component" value="Unassembled WGS sequence"/>
</dbReference>
<dbReference type="SUPFAM" id="SSF51735">
    <property type="entry name" value="NAD(P)-binding Rossmann-fold domains"/>
    <property type="match status" value="1"/>
</dbReference>
<dbReference type="AlphaFoldDB" id="A0A9E2BF65"/>
<dbReference type="GO" id="GO:0009089">
    <property type="term" value="P:lysine biosynthetic process via diaminopimelate"/>
    <property type="evidence" value="ECO:0007669"/>
    <property type="project" value="InterPro"/>
</dbReference>
<reference evidence="5 6" key="1">
    <citation type="journal article" date="2021" name="bioRxiv">
        <title>Unique metabolic strategies in Hadean analogues reveal hints for primordial physiology.</title>
        <authorList>
            <person name="Nobu M.K."/>
            <person name="Nakai R."/>
            <person name="Tamazawa S."/>
            <person name="Mori H."/>
            <person name="Toyoda A."/>
            <person name="Ijiri A."/>
            <person name="Suzuki S."/>
            <person name="Kurokawa K."/>
            <person name="Kamagata Y."/>
            <person name="Tamaki H."/>
        </authorList>
    </citation>
    <scope>NUCLEOTIDE SEQUENCE [LARGE SCALE GENOMIC DNA]</scope>
    <source>
        <strain evidence="5">BS525</strain>
    </source>
</reference>
<dbReference type="Pfam" id="PF19328">
    <property type="entry name" value="DAP_DH_C"/>
    <property type="match status" value="1"/>
</dbReference>
<proteinExistence type="predicted"/>
<evidence type="ECO:0000256" key="1">
    <source>
        <dbReference type="ARBA" id="ARBA00022857"/>
    </source>
</evidence>
<dbReference type="GO" id="GO:0008839">
    <property type="term" value="F:4-hydroxy-tetrahydrodipicolinate reductase"/>
    <property type="evidence" value="ECO:0007669"/>
    <property type="project" value="InterPro"/>
</dbReference>
<evidence type="ECO:0000256" key="2">
    <source>
        <dbReference type="ARBA" id="ARBA00023002"/>
    </source>
</evidence>
<sequence>MHPIGVVQFGLGPIGKGIARTICEKKELTLVGGVDINPQYLGKDLGEVIGVGPLGVPVKGSLSELPLDKVQVVAHTTQSYIPQIHSQLEEIIRLKLHVVSTTEELSFPFIKNKEIVEKLNKLALENQVTVLGTGVNPGFLMDSLPLFLTSVLKKVNHIRVLRLMDAAKRRGPFQVKIGSGLSIEEFKRRVAEGSLGHVGLEESVYFVATSLGMNIASYIETIDPVTTDVLIKTEHVEVEAGKVRGLYQVGTALNQEGKELIKLEFNAFLNATDPHDLIEITGEPSLKLLIPGGTPGDIATTSIAVNCIPKVLSAPRGLITMKDISLSHNLGSF</sequence>
<keyword evidence="2 5" id="KW-0560">Oxidoreductase</keyword>
<evidence type="ECO:0000313" key="6">
    <source>
        <dbReference type="Proteomes" id="UP000811545"/>
    </source>
</evidence>
<gene>
    <name evidence="5" type="primary">ord_1</name>
    <name evidence="5" type="ORF">DDT42_00233</name>
</gene>
<keyword evidence="1" id="KW-0521">NADP</keyword>
<dbReference type="InterPro" id="IPR036291">
    <property type="entry name" value="NAD(P)-bd_dom_sf"/>
</dbReference>
<dbReference type="Gene3D" id="3.40.50.720">
    <property type="entry name" value="NAD(P)-binding Rossmann-like Domain"/>
    <property type="match status" value="1"/>
</dbReference>
<dbReference type="Pfam" id="PF01113">
    <property type="entry name" value="DapB_N"/>
    <property type="match status" value="1"/>
</dbReference>
<evidence type="ECO:0000313" key="5">
    <source>
        <dbReference type="EMBL" id="MBT9144392.1"/>
    </source>
</evidence>